<evidence type="ECO:0000313" key="1">
    <source>
        <dbReference type="EMBL" id="SDL37064.1"/>
    </source>
</evidence>
<dbReference type="Proteomes" id="UP000199440">
    <property type="component" value="Unassembled WGS sequence"/>
</dbReference>
<accession>A0A1G9JIX7</accession>
<organism evidence="1 2">
    <name type="scientific">Kriegella aquimaris</name>
    <dbReference type="NCBI Taxonomy" id="192904"/>
    <lineage>
        <taxon>Bacteria</taxon>
        <taxon>Pseudomonadati</taxon>
        <taxon>Bacteroidota</taxon>
        <taxon>Flavobacteriia</taxon>
        <taxon>Flavobacteriales</taxon>
        <taxon>Flavobacteriaceae</taxon>
        <taxon>Kriegella</taxon>
    </lineage>
</organism>
<dbReference type="STRING" id="192904.SAMN04488514_101560"/>
<dbReference type="RefSeq" id="WP_089885017.1">
    <property type="nucleotide sequence ID" value="NZ_FNGV01000001.1"/>
</dbReference>
<dbReference type="EMBL" id="FNGV01000001">
    <property type="protein sequence ID" value="SDL37064.1"/>
    <property type="molecule type" value="Genomic_DNA"/>
</dbReference>
<sequence>MKTKTLNPKTELLLGAGLDVLHFESKEWLSNIAFYKDEAKFFADLIEKRKTKDAAQTAYGQILENLDTVHSELFDYLANDIEEHERLLSRLEMGENGLADADYREKHGQLKQRMEDFTNNFRHFKMMVFDYMKNL</sequence>
<gene>
    <name evidence="1" type="ORF">SAMN04488514_101560</name>
</gene>
<keyword evidence="2" id="KW-1185">Reference proteome</keyword>
<name>A0A1G9JIX7_9FLAO</name>
<proteinExistence type="predicted"/>
<evidence type="ECO:0000313" key="2">
    <source>
        <dbReference type="Proteomes" id="UP000199440"/>
    </source>
</evidence>
<dbReference type="OrthoDB" id="1202200at2"/>
<reference evidence="1 2" key="1">
    <citation type="submission" date="2016-10" db="EMBL/GenBank/DDBJ databases">
        <authorList>
            <person name="de Groot N.N."/>
        </authorList>
    </citation>
    <scope>NUCLEOTIDE SEQUENCE [LARGE SCALE GENOMIC DNA]</scope>
    <source>
        <strain evidence="1 2">DSM 19886</strain>
    </source>
</reference>
<protein>
    <submittedName>
        <fullName evidence="1">Uncharacterized protein</fullName>
    </submittedName>
</protein>
<dbReference type="AlphaFoldDB" id="A0A1G9JIX7"/>